<dbReference type="SUPFAM" id="SSF49373">
    <property type="entry name" value="Invasin/intimin cell-adhesion fragments"/>
    <property type="match status" value="1"/>
</dbReference>
<gene>
    <name evidence="2" type="ORF">H0486_02770</name>
</gene>
<keyword evidence="3" id="KW-1185">Reference proteome</keyword>
<proteinExistence type="predicted"/>
<dbReference type="Proteomes" id="UP000574276">
    <property type="component" value="Unassembled WGS sequence"/>
</dbReference>
<dbReference type="AlphaFoldDB" id="A0A839JXU7"/>
<dbReference type="EMBL" id="JACEGA010000001">
    <property type="protein sequence ID" value="MBB2181802.1"/>
    <property type="molecule type" value="Genomic_DNA"/>
</dbReference>
<reference evidence="2 3" key="1">
    <citation type="submission" date="2020-07" db="EMBL/GenBank/DDBJ databases">
        <title>Characterization and genome sequencing of isolate MD1, a novel member within the family Lachnospiraceae.</title>
        <authorList>
            <person name="Rettenmaier R."/>
            <person name="Di Bello L."/>
            <person name="Zinser C."/>
            <person name="Scheitz K."/>
            <person name="Liebl W."/>
            <person name="Zverlov V."/>
        </authorList>
    </citation>
    <scope>NUCLEOTIDE SEQUENCE [LARGE SCALE GENOMIC DNA]</scope>
    <source>
        <strain evidence="2 3">MD1</strain>
    </source>
</reference>
<comment type="caution">
    <text evidence="2">The sequence shown here is derived from an EMBL/GenBank/DDBJ whole genome shotgun (WGS) entry which is preliminary data.</text>
</comment>
<evidence type="ECO:0000259" key="1">
    <source>
        <dbReference type="SMART" id="SM00635"/>
    </source>
</evidence>
<dbReference type="Gene3D" id="2.60.120.380">
    <property type="match status" value="2"/>
</dbReference>
<name>A0A839JXU7_9FIRM</name>
<organism evidence="2 3">
    <name type="scientific">Variimorphobacter saccharofermentans</name>
    <dbReference type="NCBI Taxonomy" id="2755051"/>
    <lineage>
        <taxon>Bacteria</taxon>
        <taxon>Bacillati</taxon>
        <taxon>Bacillota</taxon>
        <taxon>Clostridia</taxon>
        <taxon>Lachnospirales</taxon>
        <taxon>Lachnospiraceae</taxon>
        <taxon>Variimorphobacter</taxon>
    </lineage>
</organism>
<sequence length="368" mass="41084">MLVYNRIEMALMPINERRIYMRKLWKKVCTLSLAGIMALSVMQAVIPQKFAYAEGVSREDSKALKLNEQVSGSFSGRGEHWYSFDTGITENGVDSWFLINTVFQKHGGYVYIYDEKGIELDMLDIYLTGEQNKNYIKLDQEKNYYLKVVSGNAKGADYFLELEEIADEGGETMAEAAAIKNNQAYRNSIYPGAYPKDYDWFYVESDQESVNLVLKNSGNVDGSASSGYVYIRAYIYDIDNTELAEISVAKNSSETKSIKVPDGQFYIKIDATSTKGLNYVLTVKEDVEATTVKLNKSNYQINKGKSATLKASFTPGNAMVKLSWKTSNKKVVTVDKNGKIKALAKGKATITVTDIISGNKATCKITVK</sequence>
<dbReference type="SMART" id="SM00635">
    <property type="entry name" value="BID_2"/>
    <property type="match status" value="1"/>
</dbReference>
<evidence type="ECO:0000313" key="2">
    <source>
        <dbReference type="EMBL" id="MBB2181802.1"/>
    </source>
</evidence>
<dbReference type="Pfam" id="PF02368">
    <property type="entry name" value="Big_2"/>
    <property type="match status" value="1"/>
</dbReference>
<accession>A0A839JXU7</accession>
<protein>
    <submittedName>
        <fullName evidence="2">Ig domain-containing protein</fullName>
    </submittedName>
</protein>
<dbReference type="InterPro" id="IPR003343">
    <property type="entry name" value="Big_2"/>
</dbReference>
<dbReference type="Gene3D" id="2.60.40.1080">
    <property type="match status" value="1"/>
</dbReference>
<evidence type="ECO:0000313" key="3">
    <source>
        <dbReference type="Proteomes" id="UP000574276"/>
    </source>
</evidence>
<feature type="domain" description="BIG2" evidence="1">
    <location>
        <begin position="288"/>
        <end position="364"/>
    </location>
</feature>
<dbReference type="InterPro" id="IPR008964">
    <property type="entry name" value="Invasin/intimin_cell_adhesion"/>
</dbReference>